<accession>X1CCF9</accession>
<gene>
    <name evidence="1" type="ORF">S01H4_63846</name>
</gene>
<proteinExistence type="predicted"/>
<name>X1CCF9_9ZZZZ</name>
<organism evidence="1">
    <name type="scientific">marine sediment metagenome</name>
    <dbReference type="NCBI Taxonomy" id="412755"/>
    <lineage>
        <taxon>unclassified sequences</taxon>
        <taxon>metagenomes</taxon>
        <taxon>ecological metagenomes</taxon>
    </lineage>
</organism>
<dbReference type="AlphaFoldDB" id="X1CCF9"/>
<sequence length="124" mass="13981">VYLGPIGGGIDAEILPVVKYIGAAPDFPVTIDPQTEEAKMSDGSRRWAFFSGVIEWGLGWGYLTLAQLNTLLAKVDLKQILKFRNDFVDVTEYDVVITAFSYEPVFPGIRYYQYYKADMTVRQA</sequence>
<protein>
    <submittedName>
        <fullName evidence="1">Uncharacterized protein</fullName>
    </submittedName>
</protein>
<feature type="non-terminal residue" evidence="1">
    <location>
        <position position="1"/>
    </location>
</feature>
<comment type="caution">
    <text evidence="1">The sequence shown here is derived from an EMBL/GenBank/DDBJ whole genome shotgun (WGS) entry which is preliminary data.</text>
</comment>
<reference evidence="1" key="1">
    <citation type="journal article" date="2014" name="Front. Microbiol.">
        <title>High frequency of phylogenetically diverse reductive dehalogenase-homologous genes in deep subseafloor sedimentary metagenomes.</title>
        <authorList>
            <person name="Kawai M."/>
            <person name="Futagami T."/>
            <person name="Toyoda A."/>
            <person name="Takaki Y."/>
            <person name="Nishi S."/>
            <person name="Hori S."/>
            <person name="Arai W."/>
            <person name="Tsubouchi T."/>
            <person name="Morono Y."/>
            <person name="Uchiyama I."/>
            <person name="Ito T."/>
            <person name="Fujiyama A."/>
            <person name="Inagaki F."/>
            <person name="Takami H."/>
        </authorList>
    </citation>
    <scope>NUCLEOTIDE SEQUENCE</scope>
    <source>
        <strain evidence="1">Expedition CK06-06</strain>
    </source>
</reference>
<dbReference type="EMBL" id="BART01038528">
    <property type="protein sequence ID" value="GAH05926.1"/>
    <property type="molecule type" value="Genomic_DNA"/>
</dbReference>
<evidence type="ECO:0000313" key="1">
    <source>
        <dbReference type="EMBL" id="GAH05926.1"/>
    </source>
</evidence>